<dbReference type="Gene3D" id="3.40.1190.20">
    <property type="match status" value="1"/>
</dbReference>
<dbReference type="Proteomes" id="UP000741360">
    <property type="component" value="Unassembled WGS sequence"/>
</dbReference>
<evidence type="ECO:0000313" key="4">
    <source>
        <dbReference type="EMBL" id="MBI3015747.1"/>
    </source>
</evidence>
<feature type="domain" description="Carbohydrate kinase PfkB" evidence="3">
    <location>
        <begin position="21"/>
        <end position="276"/>
    </location>
</feature>
<dbReference type="GO" id="GO:0005829">
    <property type="term" value="C:cytosol"/>
    <property type="evidence" value="ECO:0007669"/>
    <property type="project" value="TreeGrafter"/>
</dbReference>
<sequence length="303" mass="34089">MSVLAVGSIAFDTVKTPFGSAQEVLGGSAVYFSLAASYFTSVNLVGVVGEDFQESHLQVLQERGIDLQGLETGPGKTFRWSGVYSYDLNERETLDTQLNVFADFRPKIPELYRDCRYLFLGNIDPDLQWDILQQVRKPDFISLDTMNYWIEHKRESLLRALSAVHLLTLNDGEARQISEEVNLVKASRKILELGPRIVIIKRGEYGALMFTDSTLFCAPGYPLEFVYDPTGAGDSFAGGLCGYLANLDNVCDSTLRQAIIFGSTMASFCVEAFSVQRLRNLTYAEILERYRQFRHLTHFDDVP</sequence>
<dbReference type="AlphaFoldDB" id="A0A932GR83"/>
<dbReference type="Pfam" id="PF00294">
    <property type="entry name" value="PfkB"/>
    <property type="match status" value="1"/>
</dbReference>
<reference evidence="4" key="1">
    <citation type="submission" date="2020-07" db="EMBL/GenBank/DDBJ databases">
        <title>Huge and variable diversity of episymbiotic CPR bacteria and DPANN archaea in groundwater ecosystems.</title>
        <authorList>
            <person name="He C.Y."/>
            <person name="Keren R."/>
            <person name="Whittaker M."/>
            <person name="Farag I.F."/>
            <person name="Doudna J."/>
            <person name="Cate J.H.D."/>
            <person name="Banfield J.F."/>
        </authorList>
    </citation>
    <scope>NUCLEOTIDE SEQUENCE</scope>
    <source>
        <strain evidence="4">NC_groundwater_717_Ag_S-0.2um_59_8</strain>
    </source>
</reference>
<evidence type="ECO:0000256" key="1">
    <source>
        <dbReference type="ARBA" id="ARBA00022679"/>
    </source>
</evidence>
<evidence type="ECO:0000256" key="2">
    <source>
        <dbReference type="ARBA" id="ARBA00022777"/>
    </source>
</evidence>
<evidence type="ECO:0000313" key="5">
    <source>
        <dbReference type="Proteomes" id="UP000741360"/>
    </source>
</evidence>
<dbReference type="InterPro" id="IPR011611">
    <property type="entry name" value="PfkB_dom"/>
</dbReference>
<dbReference type="PANTHER" id="PTHR10584:SF166">
    <property type="entry name" value="RIBOKINASE"/>
    <property type="match status" value="1"/>
</dbReference>
<evidence type="ECO:0000259" key="3">
    <source>
        <dbReference type="Pfam" id="PF00294"/>
    </source>
</evidence>
<dbReference type="EMBL" id="JACPSX010000230">
    <property type="protein sequence ID" value="MBI3015747.1"/>
    <property type="molecule type" value="Genomic_DNA"/>
</dbReference>
<accession>A0A932GR83</accession>
<name>A0A932GR83_UNCTE</name>
<keyword evidence="1" id="KW-0808">Transferase</keyword>
<keyword evidence="2 4" id="KW-0418">Kinase</keyword>
<organism evidence="4 5">
    <name type="scientific">Tectimicrobiota bacterium</name>
    <dbReference type="NCBI Taxonomy" id="2528274"/>
    <lineage>
        <taxon>Bacteria</taxon>
        <taxon>Pseudomonadati</taxon>
        <taxon>Nitrospinota/Tectimicrobiota group</taxon>
        <taxon>Candidatus Tectimicrobiota</taxon>
    </lineage>
</organism>
<comment type="caution">
    <text evidence="4">The sequence shown here is derived from an EMBL/GenBank/DDBJ whole genome shotgun (WGS) entry which is preliminary data.</text>
</comment>
<proteinExistence type="predicted"/>
<gene>
    <name evidence="4" type="ORF">HYY65_11980</name>
</gene>
<dbReference type="PANTHER" id="PTHR10584">
    <property type="entry name" value="SUGAR KINASE"/>
    <property type="match status" value="1"/>
</dbReference>
<dbReference type="SUPFAM" id="SSF53613">
    <property type="entry name" value="Ribokinase-like"/>
    <property type="match status" value="1"/>
</dbReference>
<dbReference type="InterPro" id="IPR029056">
    <property type="entry name" value="Ribokinase-like"/>
</dbReference>
<protein>
    <submittedName>
        <fullName evidence="4">Sugar kinase</fullName>
    </submittedName>
</protein>
<dbReference type="GO" id="GO:0016301">
    <property type="term" value="F:kinase activity"/>
    <property type="evidence" value="ECO:0007669"/>
    <property type="project" value="UniProtKB-KW"/>
</dbReference>